<dbReference type="PROSITE" id="PS50106">
    <property type="entry name" value="PDZ"/>
    <property type="match status" value="2"/>
</dbReference>
<evidence type="ECO:0000256" key="4">
    <source>
        <dbReference type="ARBA" id="ARBA00023136"/>
    </source>
</evidence>
<sequence>MDVAAASKHTHTCTHTQQAHSETAHRRRPPQSILIKRDVVSEWKKRLGSEYEIISVDLLVVAQANLDSSNSLATDGKQTTMSSKTYQTTSAEGGVLGISLEGTVDVLNGTQLCPHHYIESLRAGGPAANSNVLRSGDELLQVNEVVLYGESHVTVRQALSKAALYSNRVRLTVARKAHTVNVFVPRPEQSLPLAYSLLAAAASDDRLVKAKSETCLPTVRDQTAAILEQVSERLRSRSLQPLSGLAIWKCVPMIVYLEKDSKGLGFSVIDYQDPLHPGESVIVIRSLVPGGQAQADGRIVPGDRLMFVNDEDLSNCSLDYAVNVLKSTPKGLVRLGIAKPVPIDQVLFFYLLLLLYTLFIIVYI</sequence>
<dbReference type="CDD" id="cd06669">
    <property type="entry name" value="PDZ5_MUPP1-like"/>
    <property type="match status" value="1"/>
</dbReference>
<dbReference type="GO" id="GO:0016020">
    <property type="term" value="C:membrane"/>
    <property type="evidence" value="ECO:0007669"/>
    <property type="project" value="UniProtKB-SubCell"/>
</dbReference>
<feature type="domain" description="PDZ" evidence="7">
    <location>
        <begin position="85"/>
        <end position="177"/>
    </location>
</feature>
<dbReference type="PANTHER" id="PTHR19964:SF92">
    <property type="entry name" value="PATJ HOMOLOG"/>
    <property type="match status" value="1"/>
</dbReference>
<dbReference type="InterPro" id="IPR051342">
    <property type="entry name" value="PDZ_scaffold"/>
</dbReference>
<dbReference type="EMBL" id="UYRR01037694">
    <property type="protein sequence ID" value="VDK71153.1"/>
    <property type="molecule type" value="Genomic_DNA"/>
</dbReference>
<evidence type="ECO:0000313" key="10">
    <source>
        <dbReference type="WBParaSite" id="ASIM_0002027401-mRNA-1"/>
    </source>
</evidence>
<dbReference type="OrthoDB" id="6022242at2759"/>
<dbReference type="SMART" id="SM00228">
    <property type="entry name" value="PDZ"/>
    <property type="match status" value="2"/>
</dbReference>
<gene>
    <name evidence="8" type="ORF">ASIM_LOCUS19658</name>
</gene>
<keyword evidence="6" id="KW-0812">Transmembrane</keyword>
<evidence type="ECO:0000256" key="5">
    <source>
        <dbReference type="SAM" id="MobiDB-lite"/>
    </source>
</evidence>
<evidence type="ECO:0000256" key="3">
    <source>
        <dbReference type="ARBA" id="ARBA00022737"/>
    </source>
</evidence>
<evidence type="ECO:0000313" key="9">
    <source>
        <dbReference type="Proteomes" id="UP000267096"/>
    </source>
</evidence>
<evidence type="ECO:0000256" key="1">
    <source>
        <dbReference type="ARBA" id="ARBA00004370"/>
    </source>
</evidence>
<accession>A0A0M3KH10</accession>
<protein>
    <submittedName>
        <fullName evidence="10">InaD-like protein (inferred by orthology to a human protein)</fullName>
    </submittedName>
</protein>
<dbReference type="InterPro" id="IPR036034">
    <property type="entry name" value="PDZ_sf"/>
</dbReference>
<evidence type="ECO:0000256" key="2">
    <source>
        <dbReference type="ARBA" id="ARBA00022553"/>
    </source>
</evidence>
<dbReference type="Proteomes" id="UP000267096">
    <property type="component" value="Unassembled WGS sequence"/>
</dbReference>
<dbReference type="SUPFAM" id="SSF50156">
    <property type="entry name" value="PDZ domain-like"/>
    <property type="match status" value="2"/>
</dbReference>
<comment type="subcellular location">
    <subcellularLocation>
        <location evidence="1">Membrane</location>
    </subcellularLocation>
</comment>
<keyword evidence="4 6" id="KW-0472">Membrane</keyword>
<organism evidence="10">
    <name type="scientific">Anisakis simplex</name>
    <name type="common">Herring worm</name>
    <dbReference type="NCBI Taxonomy" id="6269"/>
    <lineage>
        <taxon>Eukaryota</taxon>
        <taxon>Metazoa</taxon>
        <taxon>Ecdysozoa</taxon>
        <taxon>Nematoda</taxon>
        <taxon>Chromadorea</taxon>
        <taxon>Rhabditida</taxon>
        <taxon>Spirurina</taxon>
        <taxon>Ascaridomorpha</taxon>
        <taxon>Ascaridoidea</taxon>
        <taxon>Anisakidae</taxon>
        <taxon>Anisakis</taxon>
        <taxon>Anisakis simplex complex</taxon>
    </lineage>
</organism>
<keyword evidence="2" id="KW-0597">Phosphoprotein</keyword>
<feature type="transmembrane region" description="Helical" evidence="6">
    <location>
        <begin position="346"/>
        <end position="363"/>
    </location>
</feature>
<evidence type="ECO:0000313" key="8">
    <source>
        <dbReference type="EMBL" id="VDK71153.1"/>
    </source>
</evidence>
<evidence type="ECO:0000256" key="6">
    <source>
        <dbReference type="SAM" id="Phobius"/>
    </source>
</evidence>
<name>A0A0M3KH10_ANISI</name>
<dbReference type="InterPro" id="IPR001478">
    <property type="entry name" value="PDZ"/>
</dbReference>
<keyword evidence="6" id="KW-1133">Transmembrane helix</keyword>
<dbReference type="Pfam" id="PF00595">
    <property type="entry name" value="PDZ"/>
    <property type="match status" value="2"/>
</dbReference>
<dbReference type="WBParaSite" id="ASIM_0002027401-mRNA-1">
    <property type="protein sequence ID" value="ASIM_0002027401-mRNA-1"/>
    <property type="gene ID" value="ASIM_0002027401"/>
</dbReference>
<reference evidence="8 9" key="2">
    <citation type="submission" date="2018-11" db="EMBL/GenBank/DDBJ databases">
        <authorList>
            <consortium name="Pathogen Informatics"/>
        </authorList>
    </citation>
    <scope>NUCLEOTIDE SEQUENCE [LARGE SCALE GENOMIC DNA]</scope>
</reference>
<dbReference type="FunFam" id="2.30.42.10:FF:000070">
    <property type="entry name" value="Multiple PDZ domain protein"/>
    <property type="match status" value="1"/>
</dbReference>
<keyword evidence="3" id="KW-0677">Repeat</keyword>
<keyword evidence="9" id="KW-1185">Reference proteome</keyword>
<feature type="region of interest" description="Disordered" evidence="5">
    <location>
        <begin position="1"/>
        <end position="30"/>
    </location>
</feature>
<evidence type="ECO:0000259" key="7">
    <source>
        <dbReference type="PROSITE" id="PS50106"/>
    </source>
</evidence>
<reference evidence="10" key="1">
    <citation type="submission" date="2017-02" db="UniProtKB">
        <authorList>
            <consortium name="WormBaseParasite"/>
        </authorList>
    </citation>
    <scope>IDENTIFICATION</scope>
</reference>
<dbReference type="PANTHER" id="PTHR19964">
    <property type="entry name" value="MULTIPLE PDZ DOMAIN PROTEIN"/>
    <property type="match status" value="1"/>
</dbReference>
<dbReference type="Gene3D" id="2.30.42.10">
    <property type="match status" value="2"/>
</dbReference>
<dbReference type="AlphaFoldDB" id="A0A0M3KH10"/>
<feature type="domain" description="PDZ" evidence="7">
    <location>
        <begin position="254"/>
        <end position="330"/>
    </location>
</feature>
<proteinExistence type="predicted"/>